<gene>
    <name evidence="5" type="ORF">GCM10023340_37770</name>
</gene>
<dbReference type="InterPro" id="IPR038507">
    <property type="entry name" value="YcnI-like_sf"/>
</dbReference>
<dbReference type="Pfam" id="PF07987">
    <property type="entry name" value="DUF1775"/>
    <property type="match status" value="1"/>
</dbReference>
<feature type="transmembrane region" description="Helical" evidence="2">
    <location>
        <begin position="223"/>
        <end position="243"/>
    </location>
</feature>
<reference evidence="6" key="1">
    <citation type="journal article" date="2019" name="Int. J. Syst. Evol. Microbiol.">
        <title>The Global Catalogue of Microorganisms (GCM) 10K type strain sequencing project: providing services to taxonomists for standard genome sequencing and annotation.</title>
        <authorList>
            <consortium name="The Broad Institute Genomics Platform"/>
            <consortium name="The Broad Institute Genome Sequencing Center for Infectious Disease"/>
            <person name="Wu L."/>
            <person name="Ma J."/>
        </authorList>
    </citation>
    <scope>NUCLEOTIDE SEQUENCE [LARGE SCALE GENOMIC DNA]</scope>
    <source>
        <strain evidence="6">JCM 18459</strain>
    </source>
</reference>
<dbReference type="CDD" id="cd08545">
    <property type="entry name" value="YcnI_like"/>
    <property type="match status" value="1"/>
</dbReference>
<feature type="compositionally biased region" description="Low complexity" evidence="1">
    <location>
        <begin position="199"/>
        <end position="212"/>
    </location>
</feature>
<dbReference type="InterPro" id="IPR012533">
    <property type="entry name" value="YcnI-copper_dom"/>
</dbReference>
<protein>
    <recommendedName>
        <fullName evidence="4">YncI copper-binding domain-containing protein</fullName>
    </recommendedName>
</protein>
<comment type="caution">
    <text evidence="5">The sequence shown here is derived from an EMBL/GenBank/DDBJ whole genome shotgun (WGS) entry which is preliminary data.</text>
</comment>
<evidence type="ECO:0000259" key="4">
    <source>
        <dbReference type="Pfam" id="PF07987"/>
    </source>
</evidence>
<keyword evidence="6" id="KW-1185">Reference proteome</keyword>
<accession>A0ABP9PYV3</accession>
<feature type="signal peptide" evidence="3">
    <location>
        <begin position="1"/>
        <end position="33"/>
    </location>
</feature>
<name>A0ABP9PYV3_9ACTN</name>
<feature type="region of interest" description="Disordered" evidence="1">
    <location>
        <begin position="199"/>
        <end position="219"/>
    </location>
</feature>
<keyword evidence="2" id="KW-0472">Membrane</keyword>
<evidence type="ECO:0000313" key="6">
    <source>
        <dbReference type="Proteomes" id="UP001500221"/>
    </source>
</evidence>
<dbReference type="RefSeq" id="WP_345462357.1">
    <property type="nucleotide sequence ID" value="NZ_BAABKG010000005.1"/>
</dbReference>
<keyword evidence="2" id="KW-0812">Transmembrane</keyword>
<feature type="domain" description="YncI copper-binding" evidence="4">
    <location>
        <begin position="34"/>
        <end position="181"/>
    </location>
</feature>
<keyword evidence="3" id="KW-0732">Signal</keyword>
<evidence type="ECO:0000256" key="2">
    <source>
        <dbReference type="SAM" id="Phobius"/>
    </source>
</evidence>
<organism evidence="5 6">
    <name type="scientific">Nocardioides marinquilinus</name>
    <dbReference type="NCBI Taxonomy" id="1210400"/>
    <lineage>
        <taxon>Bacteria</taxon>
        <taxon>Bacillati</taxon>
        <taxon>Actinomycetota</taxon>
        <taxon>Actinomycetes</taxon>
        <taxon>Propionibacteriales</taxon>
        <taxon>Nocardioidaceae</taxon>
        <taxon>Nocardioides</taxon>
    </lineage>
</organism>
<dbReference type="Proteomes" id="UP001500221">
    <property type="component" value="Unassembled WGS sequence"/>
</dbReference>
<evidence type="ECO:0000256" key="3">
    <source>
        <dbReference type="SAM" id="SignalP"/>
    </source>
</evidence>
<dbReference type="EMBL" id="BAABKG010000005">
    <property type="protein sequence ID" value="GAA5154348.1"/>
    <property type="molecule type" value="Genomic_DNA"/>
</dbReference>
<dbReference type="Gene3D" id="2.60.40.2230">
    <property type="entry name" value="Uncharacterised protein YcnI-like PF07987, DUF1775"/>
    <property type="match status" value="1"/>
</dbReference>
<evidence type="ECO:0000256" key="1">
    <source>
        <dbReference type="SAM" id="MobiDB-lite"/>
    </source>
</evidence>
<sequence length="249" mass="24988">MPISTRARVGATLSTLALGSAAVVLGAAAPASAHVTVTPSDTAAGSYVILTFSVPHGCDGSATTAVAISIPEGINTVTPTRNSFYDVVKTAEQLDPPVTDAHGNELTERTSVVTYTTNKPLPDGMRDAFELSLQLPEDAAGSDLAFPVVQSCVDGETGWTEIAAEGQSEDDLESPAPIVSVTDVAEETTTENDGAAAVSEVAAGEEPQPAAEEASDDDGGNGLAVAGLVVGAAGVLVGGVALARTRRTA</sequence>
<proteinExistence type="predicted"/>
<evidence type="ECO:0000313" key="5">
    <source>
        <dbReference type="EMBL" id="GAA5154348.1"/>
    </source>
</evidence>
<keyword evidence="2" id="KW-1133">Transmembrane helix</keyword>
<feature type="chain" id="PRO_5046144120" description="YncI copper-binding domain-containing protein" evidence="3">
    <location>
        <begin position="34"/>
        <end position="249"/>
    </location>
</feature>